<proteinExistence type="predicted"/>
<dbReference type="AlphaFoldDB" id="C6HKJ2"/>
<dbReference type="HOGENOM" id="CLU_2235762_0_0_1"/>
<organism evidence="2 3">
    <name type="scientific">Ajellomyces capsulatus (strain H143)</name>
    <name type="common">Darling's disease fungus</name>
    <name type="synonym">Histoplasma capsulatum</name>
    <dbReference type="NCBI Taxonomy" id="544712"/>
    <lineage>
        <taxon>Eukaryota</taxon>
        <taxon>Fungi</taxon>
        <taxon>Dikarya</taxon>
        <taxon>Ascomycota</taxon>
        <taxon>Pezizomycotina</taxon>
        <taxon>Eurotiomycetes</taxon>
        <taxon>Eurotiomycetidae</taxon>
        <taxon>Onygenales</taxon>
        <taxon>Ajellomycetaceae</taxon>
        <taxon>Histoplasma</taxon>
    </lineage>
</organism>
<dbReference type="EMBL" id="GG692430">
    <property type="protein sequence ID" value="EER38779.1"/>
    <property type="molecule type" value="Genomic_DNA"/>
</dbReference>
<evidence type="ECO:0000256" key="1">
    <source>
        <dbReference type="SAM" id="MobiDB-lite"/>
    </source>
</evidence>
<accession>C6HKJ2</accession>
<sequence length="105" mass="11912">MSSQETPFNPFKTPTTTHVHNSQRASLNAIRSLTKGSGQQMVQGVLITVKRKKPRGSLKLTSNSNGYLVPAEFLDKTWQMNSRNYQSNHDQPHHFKRLVLPQPGR</sequence>
<evidence type="ECO:0000313" key="2">
    <source>
        <dbReference type="EMBL" id="EER38779.1"/>
    </source>
</evidence>
<evidence type="ECO:0000313" key="3">
    <source>
        <dbReference type="Proteomes" id="UP000002624"/>
    </source>
</evidence>
<reference evidence="3" key="1">
    <citation type="submission" date="2009-05" db="EMBL/GenBank/DDBJ databases">
        <title>The genome sequence of Ajellomyces capsulatus strain H143.</title>
        <authorList>
            <person name="Champion M."/>
            <person name="Cuomo C.A."/>
            <person name="Ma L.-J."/>
            <person name="Henn M.R."/>
            <person name="Sil A."/>
            <person name="Goldman B."/>
            <person name="Young S.K."/>
            <person name="Kodira C.D."/>
            <person name="Zeng Q."/>
            <person name="Koehrsen M."/>
            <person name="Alvarado L."/>
            <person name="Berlin A.M."/>
            <person name="Borenstein D."/>
            <person name="Chen Z."/>
            <person name="Engels R."/>
            <person name="Freedman E."/>
            <person name="Gellesch M."/>
            <person name="Goldberg J."/>
            <person name="Griggs A."/>
            <person name="Gujja S."/>
            <person name="Heiman D.I."/>
            <person name="Hepburn T.A."/>
            <person name="Howarth C."/>
            <person name="Jen D."/>
            <person name="Larson L."/>
            <person name="Lewis B."/>
            <person name="Mehta T."/>
            <person name="Park D."/>
            <person name="Pearson M."/>
            <person name="Roberts A."/>
            <person name="Saif S."/>
            <person name="Shea T.D."/>
            <person name="Shenoy N."/>
            <person name="Sisk P."/>
            <person name="Stolte C."/>
            <person name="Sykes S."/>
            <person name="Walk T."/>
            <person name="White J."/>
            <person name="Yandava C."/>
            <person name="Klein B."/>
            <person name="McEwen J.G."/>
            <person name="Puccia R."/>
            <person name="Goldman G.H."/>
            <person name="Felipe M.S."/>
            <person name="Nino-Vega G."/>
            <person name="San-Blas G."/>
            <person name="Taylor J.W."/>
            <person name="Mendoza L."/>
            <person name="Galagan J.E."/>
            <person name="Nusbaum C."/>
            <person name="Birren B.W."/>
        </authorList>
    </citation>
    <scope>NUCLEOTIDE SEQUENCE [LARGE SCALE GENOMIC DNA]</scope>
    <source>
        <strain evidence="3">H143</strain>
    </source>
</reference>
<gene>
    <name evidence="2" type="ORF">HCDG_06723</name>
</gene>
<dbReference type="Proteomes" id="UP000002624">
    <property type="component" value="Unassembled WGS sequence"/>
</dbReference>
<protein>
    <submittedName>
        <fullName evidence="2">Uncharacterized protein</fullName>
    </submittedName>
</protein>
<name>C6HKJ2_AJECH</name>
<feature type="region of interest" description="Disordered" evidence="1">
    <location>
        <begin position="1"/>
        <end position="21"/>
    </location>
</feature>
<feature type="compositionally biased region" description="Low complexity" evidence="1">
    <location>
        <begin position="1"/>
        <end position="17"/>
    </location>
</feature>
<feature type="region of interest" description="Disordered" evidence="1">
    <location>
        <begin position="84"/>
        <end position="105"/>
    </location>
</feature>
<dbReference type="VEuPathDB" id="FungiDB:HCDG_06723"/>